<dbReference type="GO" id="GO:0009117">
    <property type="term" value="P:nucleotide metabolic process"/>
    <property type="evidence" value="ECO:0007669"/>
    <property type="project" value="InterPro"/>
</dbReference>
<name>A0A395RXD8_9HYPO</name>
<dbReference type="InterPro" id="IPR045759">
    <property type="entry name" value="Ap4A_phos1/2_N"/>
</dbReference>
<dbReference type="STRING" id="694270.A0A395RXD8"/>
<evidence type="ECO:0000259" key="2">
    <source>
        <dbReference type="Pfam" id="PF19327"/>
    </source>
</evidence>
<dbReference type="Pfam" id="PF09830">
    <property type="entry name" value="ATP_transf"/>
    <property type="match status" value="1"/>
</dbReference>
<protein>
    <submittedName>
        <fullName evidence="3">5, 5-p-1,p-4-tetraphosphate phosphorylase 2</fullName>
    </submittedName>
</protein>
<dbReference type="Gene3D" id="3.30.428.70">
    <property type="match status" value="1"/>
</dbReference>
<dbReference type="EMBL" id="PXOG01000252">
    <property type="protein sequence ID" value="RGP64479.1"/>
    <property type="molecule type" value="Genomic_DNA"/>
</dbReference>
<evidence type="ECO:0000259" key="1">
    <source>
        <dbReference type="Pfam" id="PF09830"/>
    </source>
</evidence>
<dbReference type="PANTHER" id="PTHR38420">
    <property type="entry name" value="AP-4-A PHOSPHORYLASE II"/>
    <property type="match status" value="1"/>
</dbReference>
<dbReference type="Proteomes" id="UP000266234">
    <property type="component" value="Unassembled WGS sequence"/>
</dbReference>
<dbReference type="InterPro" id="IPR019200">
    <property type="entry name" value="ATP_adenylylTrfase_C"/>
</dbReference>
<dbReference type="Pfam" id="PF19327">
    <property type="entry name" value="Ap4A_phos_N"/>
    <property type="match status" value="1"/>
</dbReference>
<dbReference type="SUPFAM" id="SSF54197">
    <property type="entry name" value="HIT-like"/>
    <property type="match status" value="1"/>
</dbReference>
<dbReference type="GO" id="GO:0005524">
    <property type="term" value="F:ATP binding"/>
    <property type="evidence" value="ECO:0007669"/>
    <property type="project" value="InterPro"/>
</dbReference>
<evidence type="ECO:0000313" key="3">
    <source>
        <dbReference type="EMBL" id="RGP64479.1"/>
    </source>
</evidence>
<dbReference type="GO" id="GO:0003877">
    <property type="term" value="F:ATP:ADP adenylyltransferase activity"/>
    <property type="evidence" value="ECO:0007669"/>
    <property type="project" value="InterPro"/>
</dbReference>
<proteinExistence type="predicted"/>
<dbReference type="AlphaFoldDB" id="A0A395RXD8"/>
<dbReference type="OrthoDB" id="10267950at2759"/>
<keyword evidence="4" id="KW-1185">Reference proteome</keyword>
<organism evidence="3 4">
    <name type="scientific">Fusarium longipes</name>
    <dbReference type="NCBI Taxonomy" id="694270"/>
    <lineage>
        <taxon>Eukaryota</taxon>
        <taxon>Fungi</taxon>
        <taxon>Dikarya</taxon>
        <taxon>Ascomycota</taxon>
        <taxon>Pezizomycotina</taxon>
        <taxon>Sordariomycetes</taxon>
        <taxon>Hypocreomycetidae</taxon>
        <taxon>Hypocreales</taxon>
        <taxon>Nectriaceae</taxon>
        <taxon>Fusarium</taxon>
    </lineage>
</organism>
<feature type="domain" description="ATP adenylyltransferase C-terminal" evidence="1">
    <location>
        <begin position="196"/>
        <end position="309"/>
    </location>
</feature>
<sequence length="319" mass="35571">MDESVVLTKFDSLNERDMVFFDERQEVIQHDQGGLKVGIRRVRNASVIIALIYQKFQFIVTSALVKKPTFQTTPGQAYNDTSTTQKREGSDINTASYEICDVGKTHFLVANKFALARPHLMLLTSDEHRRQYESLDQDDWRALSAVLNDLGDGYVAFFNCGQDGGCSRLHKHMQLTPKPKDSFAAFLDCENGVEPGVPFQWFHHRLKSPTPTPDELLNIYRKLLSKATNAGKGLSEHADNLPAGSAVPHNMLVTNQWMIVLPRRRASVNKEAGANALGMMGVVAVATRVEMDNWLRVGPVQALEELGVPVRPGKSSNCY</sequence>
<reference evidence="3 4" key="1">
    <citation type="journal article" date="2018" name="PLoS Pathog.">
        <title>Evolution of structural diversity of trichothecenes, a family of toxins produced by plant pathogenic and entomopathogenic fungi.</title>
        <authorList>
            <person name="Proctor R.H."/>
            <person name="McCormick S.P."/>
            <person name="Kim H.S."/>
            <person name="Cardoza R.E."/>
            <person name="Stanley A.M."/>
            <person name="Lindo L."/>
            <person name="Kelly A."/>
            <person name="Brown D.W."/>
            <person name="Lee T."/>
            <person name="Vaughan M.M."/>
            <person name="Alexander N.J."/>
            <person name="Busman M."/>
            <person name="Gutierrez S."/>
        </authorList>
    </citation>
    <scope>NUCLEOTIDE SEQUENCE [LARGE SCALE GENOMIC DNA]</scope>
    <source>
        <strain evidence="3 4">NRRL 20695</strain>
    </source>
</reference>
<accession>A0A395RXD8</accession>
<dbReference type="InterPro" id="IPR009163">
    <property type="entry name" value="Ap4A_phos1/2"/>
</dbReference>
<gene>
    <name evidence="3" type="ORF">FLONG3_9537</name>
</gene>
<dbReference type="PANTHER" id="PTHR38420:SF1">
    <property type="entry name" value="PUTATIVE (AFU_ORTHOLOGUE AFUA_5G14690)-RELATED"/>
    <property type="match status" value="1"/>
</dbReference>
<comment type="caution">
    <text evidence="3">The sequence shown here is derived from an EMBL/GenBank/DDBJ whole genome shotgun (WGS) entry which is preliminary data.</text>
</comment>
<feature type="domain" description="Ap4A phosphorylase 1/2 N-terminal" evidence="2">
    <location>
        <begin position="99"/>
        <end position="180"/>
    </location>
</feature>
<dbReference type="InterPro" id="IPR043171">
    <property type="entry name" value="Ap4A_phos1/2-like"/>
</dbReference>
<dbReference type="InterPro" id="IPR036265">
    <property type="entry name" value="HIT-like_sf"/>
</dbReference>
<evidence type="ECO:0000313" key="4">
    <source>
        <dbReference type="Proteomes" id="UP000266234"/>
    </source>
</evidence>